<proteinExistence type="predicted"/>
<dbReference type="InterPro" id="IPR000953">
    <property type="entry name" value="Chromo/chromo_shadow_dom"/>
</dbReference>
<accession>A0ABQ9ZM37</accession>
<evidence type="ECO:0000313" key="2">
    <source>
        <dbReference type="EMBL" id="KAK4013660.1"/>
    </source>
</evidence>
<dbReference type="Gene3D" id="2.40.50.40">
    <property type="match status" value="1"/>
</dbReference>
<evidence type="ECO:0000313" key="3">
    <source>
        <dbReference type="Proteomes" id="UP001234178"/>
    </source>
</evidence>
<sequence length="88" mass="10817">MGRFNQEKLPKVQISKNRSPHWFKPAQFILLIHQNFKNFKLKRVLKEGRGRKVQYLLKYVGYDASEWTNFKNCHCPRLIREYHRKERV</sequence>
<evidence type="ECO:0000259" key="1">
    <source>
        <dbReference type="PROSITE" id="PS50013"/>
    </source>
</evidence>
<gene>
    <name evidence="2" type="ORF">OUZ56_026212</name>
</gene>
<comment type="caution">
    <text evidence="2">The sequence shown here is derived from an EMBL/GenBank/DDBJ whole genome shotgun (WGS) entry which is preliminary data.</text>
</comment>
<organism evidence="2 3">
    <name type="scientific">Daphnia magna</name>
    <dbReference type="NCBI Taxonomy" id="35525"/>
    <lineage>
        <taxon>Eukaryota</taxon>
        <taxon>Metazoa</taxon>
        <taxon>Ecdysozoa</taxon>
        <taxon>Arthropoda</taxon>
        <taxon>Crustacea</taxon>
        <taxon>Branchiopoda</taxon>
        <taxon>Diplostraca</taxon>
        <taxon>Cladocera</taxon>
        <taxon>Anomopoda</taxon>
        <taxon>Daphniidae</taxon>
        <taxon>Daphnia</taxon>
    </lineage>
</organism>
<dbReference type="InterPro" id="IPR016197">
    <property type="entry name" value="Chromo-like_dom_sf"/>
</dbReference>
<dbReference type="SUPFAM" id="SSF54160">
    <property type="entry name" value="Chromo domain-like"/>
    <property type="match status" value="1"/>
</dbReference>
<reference evidence="2 3" key="1">
    <citation type="journal article" date="2023" name="Nucleic Acids Res.">
        <title>The hologenome of Daphnia magna reveals possible DNA methylation and microbiome-mediated evolution of the host genome.</title>
        <authorList>
            <person name="Chaturvedi A."/>
            <person name="Li X."/>
            <person name="Dhandapani V."/>
            <person name="Marshall H."/>
            <person name="Kissane S."/>
            <person name="Cuenca-Cambronero M."/>
            <person name="Asole G."/>
            <person name="Calvet F."/>
            <person name="Ruiz-Romero M."/>
            <person name="Marangio P."/>
            <person name="Guigo R."/>
            <person name="Rago D."/>
            <person name="Mirbahai L."/>
            <person name="Eastwood N."/>
            <person name="Colbourne J.K."/>
            <person name="Zhou J."/>
            <person name="Mallon E."/>
            <person name="Orsini L."/>
        </authorList>
    </citation>
    <scope>NUCLEOTIDE SEQUENCE [LARGE SCALE GENOMIC DNA]</scope>
    <source>
        <strain evidence="2">LRV0_1</strain>
    </source>
</reference>
<dbReference type="PROSITE" id="PS50013">
    <property type="entry name" value="CHROMO_2"/>
    <property type="match status" value="1"/>
</dbReference>
<dbReference type="CDD" id="cd00024">
    <property type="entry name" value="CD_CSD"/>
    <property type="match status" value="1"/>
</dbReference>
<feature type="domain" description="Chromo" evidence="1">
    <location>
        <begin position="39"/>
        <end position="88"/>
    </location>
</feature>
<keyword evidence="3" id="KW-1185">Reference proteome</keyword>
<dbReference type="EMBL" id="JAOYFB010000004">
    <property type="protein sequence ID" value="KAK4013660.1"/>
    <property type="molecule type" value="Genomic_DNA"/>
</dbReference>
<protein>
    <recommendedName>
        <fullName evidence="1">Chromo domain-containing protein</fullName>
    </recommendedName>
</protein>
<name>A0ABQ9ZM37_9CRUS</name>
<dbReference type="Proteomes" id="UP001234178">
    <property type="component" value="Unassembled WGS sequence"/>
</dbReference>